<sequence length="96" mass="11323">MGLTFDEAIKALERDGLFWDDMSEAFVTDIIDKLQQEYAPTVKMTKKQYHSFKLWKYHTAGWNMTNCAEWAQDEHILASEAMRAWLHPETIEPIEE</sequence>
<evidence type="ECO:0000313" key="2">
    <source>
        <dbReference type="Proteomes" id="UP001250181"/>
    </source>
</evidence>
<dbReference type="Proteomes" id="UP001250181">
    <property type="component" value="Unassembled WGS sequence"/>
</dbReference>
<accession>A0ABU3QL14</accession>
<reference evidence="1 2" key="1">
    <citation type="submission" date="2023-09" db="EMBL/GenBank/DDBJ databases">
        <title>Streptomyces sp. nov.: A antagonism against Alternaria gaisen Producing Streptochlin, Isolated from Tamarix root soil.</title>
        <authorList>
            <person name="Chen Y."/>
        </authorList>
    </citation>
    <scope>NUCLEOTIDE SEQUENCE [LARGE SCALE GENOMIC DNA]</scope>
    <source>
        <strain evidence="1 2">TRM76323</strain>
    </source>
</reference>
<dbReference type="RefSeq" id="WP_315878546.1">
    <property type="nucleotide sequence ID" value="NZ_JAWCTQ010000016.1"/>
</dbReference>
<gene>
    <name evidence="1" type="ORF">RND61_15595</name>
</gene>
<organism evidence="1 2">
    <name type="scientific">Streptomyces tamarix</name>
    <dbReference type="NCBI Taxonomy" id="3078565"/>
    <lineage>
        <taxon>Bacteria</taxon>
        <taxon>Bacillati</taxon>
        <taxon>Actinomycetota</taxon>
        <taxon>Actinomycetes</taxon>
        <taxon>Kitasatosporales</taxon>
        <taxon>Streptomycetaceae</taxon>
        <taxon>Streptomyces</taxon>
    </lineage>
</organism>
<keyword evidence="2" id="KW-1185">Reference proteome</keyword>
<evidence type="ECO:0000313" key="1">
    <source>
        <dbReference type="EMBL" id="MDT9683472.1"/>
    </source>
</evidence>
<dbReference type="EMBL" id="JAWCTQ010000016">
    <property type="protein sequence ID" value="MDT9683472.1"/>
    <property type="molecule type" value="Genomic_DNA"/>
</dbReference>
<name>A0ABU3QL14_9ACTN</name>
<proteinExistence type="predicted"/>
<protein>
    <submittedName>
        <fullName evidence="1">Uncharacterized protein</fullName>
    </submittedName>
</protein>
<comment type="caution">
    <text evidence="1">The sequence shown here is derived from an EMBL/GenBank/DDBJ whole genome shotgun (WGS) entry which is preliminary data.</text>
</comment>